<evidence type="ECO:0000256" key="1">
    <source>
        <dbReference type="ARBA" id="ARBA00004651"/>
    </source>
</evidence>
<evidence type="ECO:0000313" key="9">
    <source>
        <dbReference type="EMBL" id="MFC4553990.1"/>
    </source>
</evidence>
<evidence type="ECO:0000256" key="2">
    <source>
        <dbReference type="ARBA" id="ARBA00007935"/>
    </source>
</evidence>
<sequence>MTRSRTAVLVVGAVVLVTAVLASLALGARSVDLSTVLDAVLRPDGAGGAEAVVRSRIPRTGAAILAGAALAVAGTAMQGLTRNPLADPGLLGVNAGAALAVVVAIAALGVTELSGYVWFAFLGAGLAAVVVYGIASLGREGATPVKLALAGAAVGAALSSLTQAVLIGRADVFDAFRFWQVGSVAGRGWDVLVEVLPFIVVGLLLTLALGPVLNGLALGEDVARGLGQRVALTRVVTAVGIVLLCGAATALAGPIAFVGLVVPHVVRGLAGPDYRWILPISLLVGPALVLAADVVGRLVLPPGEVEAGVMVALVGAPGFVWLVRRRRTVTL</sequence>
<keyword evidence="5 8" id="KW-0812">Transmembrane</keyword>
<protein>
    <submittedName>
        <fullName evidence="9">FecCD family ABC transporter permease</fullName>
    </submittedName>
</protein>
<reference evidence="10" key="1">
    <citation type="journal article" date="2019" name="Int. J. Syst. Evol. Microbiol.">
        <title>The Global Catalogue of Microorganisms (GCM) 10K type strain sequencing project: providing services to taxonomists for standard genome sequencing and annotation.</title>
        <authorList>
            <consortium name="The Broad Institute Genomics Platform"/>
            <consortium name="The Broad Institute Genome Sequencing Center for Infectious Disease"/>
            <person name="Wu L."/>
            <person name="Ma J."/>
        </authorList>
    </citation>
    <scope>NUCLEOTIDE SEQUENCE [LARGE SCALE GENOMIC DNA]</scope>
    <source>
        <strain evidence="10">JCM 3369</strain>
    </source>
</reference>
<dbReference type="Pfam" id="PF01032">
    <property type="entry name" value="FecCD"/>
    <property type="match status" value="1"/>
</dbReference>
<keyword evidence="6 8" id="KW-1133">Transmembrane helix</keyword>
<dbReference type="Proteomes" id="UP001595955">
    <property type="component" value="Unassembled WGS sequence"/>
</dbReference>
<comment type="subcellular location">
    <subcellularLocation>
        <location evidence="1">Cell membrane</location>
        <topology evidence="1">Multi-pass membrane protein</topology>
    </subcellularLocation>
</comment>
<dbReference type="SUPFAM" id="SSF81345">
    <property type="entry name" value="ABC transporter involved in vitamin B12 uptake, BtuC"/>
    <property type="match status" value="1"/>
</dbReference>
<name>A0ABV9D5H9_9MICO</name>
<evidence type="ECO:0000256" key="6">
    <source>
        <dbReference type="ARBA" id="ARBA00022989"/>
    </source>
</evidence>
<dbReference type="CDD" id="cd06550">
    <property type="entry name" value="TM_ABC_iron-siderophores_like"/>
    <property type="match status" value="1"/>
</dbReference>
<organism evidence="9 10">
    <name type="scientific">Georgenia faecalis</name>
    <dbReference type="NCBI Taxonomy" id="2483799"/>
    <lineage>
        <taxon>Bacteria</taxon>
        <taxon>Bacillati</taxon>
        <taxon>Actinomycetota</taxon>
        <taxon>Actinomycetes</taxon>
        <taxon>Micrococcales</taxon>
        <taxon>Bogoriellaceae</taxon>
        <taxon>Georgenia</taxon>
    </lineage>
</organism>
<dbReference type="Gene3D" id="1.10.3470.10">
    <property type="entry name" value="ABC transporter involved in vitamin B12 uptake, BtuC"/>
    <property type="match status" value="1"/>
</dbReference>
<keyword evidence="4" id="KW-1003">Cell membrane</keyword>
<feature type="transmembrane region" description="Helical" evidence="8">
    <location>
        <begin position="231"/>
        <end position="256"/>
    </location>
</feature>
<keyword evidence="3" id="KW-0813">Transport</keyword>
<dbReference type="InterPro" id="IPR037294">
    <property type="entry name" value="ABC_BtuC-like"/>
</dbReference>
<accession>A0ABV9D5H9</accession>
<feature type="transmembrane region" description="Helical" evidence="8">
    <location>
        <begin position="195"/>
        <end position="219"/>
    </location>
</feature>
<keyword evidence="10" id="KW-1185">Reference proteome</keyword>
<keyword evidence="7 8" id="KW-0472">Membrane</keyword>
<gene>
    <name evidence="9" type="ORF">ACFO3F_01900</name>
</gene>
<feature type="transmembrane region" description="Helical" evidence="8">
    <location>
        <begin position="276"/>
        <end position="300"/>
    </location>
</feature>
<evidence type="ECO:0000313" key="10">
    <source>
        <dbReference type="Proteomes" id="UP001595955"/>
    </source>
</evidence>
<evidence type="ECO:0000256" key="5">
    <source>
        <dbReference type="ARBA" id="ARBA00022692"/>
    </source>
</evidence>
<feature type="transmembrane region" description="Helical" evidence="8">
    <location>
        <begin position="60"/>
        <end position="77"/>
    </location>
</feature>
<dbReference type="PANTHER" id="PTHR30472">
    <property type="entry name" value="FERRIC ENTEROBACTIN TRANSPORT SYSTEM PERMEASE PROTEIN"/>
    <property type="match status" value="1"/>
</dbReference>
<evidence type="ECO:0000256" key="3">
    <source>
        <dbReference type="ARBA" id="ARBA00022448"/>
    </source>
</evidence>
<dbReference type="PANTHER" id="PTHR30472:SF1">
    <property type="entry name" value="FE(3+) DICITRATE TRANSPORT SYSTEM PERMEASE PROTEIN FECC-RELATED"/>
    <property type="match status" value="1"/>
</dbReference>
<dbReference type="InterPro" id="IPR000522">
    <property type="entry name" value="ABC_transptr_permease_BtuC"/>
</dbReference>
<evidence type="ECO:0000256" key="8">
    <source>
        <dbReference type="SAM" id="Phobius"/>
    </source>
</evidence>
<proteinExistence type="inferred from homology"/>
<comment type="similarity">
    <text evidence="2">Belongs to the binding-protein-dependent transport system permease family. FecCD subfamily.</text>
</comment>
<feature type="transmembrane region" description="Helical" evidence="8">
    <location>
        <begin position="147"/>
        <end position="167"/>
    </location>
</feature>
<evidence type="ECO:0000256" key="7">
    <source>
        <dbReference type="ARBA" id="ARBA00023136"/>
    </source>
</evidence>
<comment type="caution">
    <text evidence="9">The sequence shown here is derived from an EMBL/GenBank/DDBJ whole genome shotgun (WGS) entry which is preliminary data.</text>
</comment>
<feature type="transmembrane region" description="Helical" evidence="8">
    <location>
        <begin position="116"/>
        <end position="135"/>
    </location>
</feature>
<dbReference type="EMBL" id="JBHSGF010000001">
    <property type="protein sequence ID" value="MFC4553990.1"/>
    <property type="molecule type" value="Genomic_DNA"/>
</dbReference>
<feature type="transmembrane region" description="Helical" evidence="8">
    <location>
        <begin position="307"/>
        <end position="324"/>
    </location>
</feature>
<dbReference type="RefSeq" id="WP_122823206.1">
    <property type="nucleotide sequence ID" value="NZ_CP033325.1"/>
</dbReference>
<evidence type="ECO:0000256" key="4">
    <source>
        <dbReference type="ARBA" id="ARBA00022475"/>
    </source>
</evidence>
<feature type="transmembrane region" description="Helical" evidence="8">
    <location>
        <begin position="89"/>
        <end position="110"/>
    </location>
</feature>